<name>A0A843SBP1_9BURK</name>
<organism evidence="3 4">
    <name type="scientific">Rugamonas rivuli</name>
    <dbReference type="NCBI Taxonomy" id="2743358"/>
    <lineage>
        <taxon>Bacteria</taxon>
        <taxon>Pseudomonadati</taxon>
        <taxon>Pseudomonadota</taxon>
        <taxon>Betaproteobacteria</taxon>
        <taxon>Burkholderiales</taxon>
        <taxon>Oxalobacteraceae</taxon>
        <taxon>Telluria group</taxon>
        <taxon>Rugamonas</taxon>
    </lineage>
</organism>
<protein>
    <submittedName>
        <fullName evidence="3">Polysaccharide deacetylase family protein</fullName>
    </submittedName>
</protein>
<evidence type="ECO:0000313" key="4">
    <source>
        <dbReference type="Proteomes" id="UP000444318"/>
    </source>
</evidence>
<evidence type="ECO:0000256" key="1">
    <source>
        <dbReference type="SAM" id="SignalP"/>
    </source>
</evidence>
<keyword evidence="4" id="KW-1185">Reference proteome</keyword>
<dbReference type="AlphaFoldDB" id="A0A843SBP1"/>
<dbReference type="Pfam" id="PF01522">
    <property type="entry name" value="Polysacc_deac_1"/>
    <property type="match status" value="1"/>
</dbReference>
<dbReference type="InterPro" id="IPR011330">
    <property type="entry name" value="Glyco_hydro/deAcase_b/a-brl"/>
</dbReference>
<evidence type="ECO:0000313" key="3">
    <source>
        <dbReference type="EMBL" id="MQA20412.1"/>
    </source>
</evidence>
<dbReference type="PROSITE" id="PS51677">
    <property type="entry name" value="NODB"/>
    <property type="match status" value="1"/>
</dbReference>
<reference evidence="3 4" key="1">
    <citation type="submission" date="2019-10" db="EMBL/GenBank/DDBJ databases">
        <title>Two novel species isolated from a subtropical stream in China.</title>
        <authorList>
            <person name="Lu H."/>
        </authorList>
    </citation>
    <scope>NUCLEOTIDE SEQUENCE [LARGE SCALE GENOMIC DNA]</scope>
    <source>
        <strain evidence="3 4">FT103W</strain>
    </source>
</reference>
<dbReference type="Proteomes" id="UP000444318">
    <property type="component" value="Unassembled WGS sequence"/>
</dbReference>
<proteinExistence type="predicted"/>
<dbReference type="GO" id="GO:0005975">
    <property type="term" value="P:carbohydrate metabolic process"/>
    <property type="evidence" value="ECO:0007669"/>
    <property type="project" value="InterPro"/>
</dbReference>
<dbReference type="SUPFAM" id="SSF88713">
    <property type="entry name" value="Glycoside hydrolase/deacetylase"/>
    <property type="match status" value="1"/>
</dbReference>
<dbReference type="InterPro" id="IPR002509">
    <property type="entry name" value="NODB_dom"/>
</dbReference>
<dbReference type="CDD" id="cd10917">
    <property type="entry name" value="CE4_NodB_like_6s_7s"/>
    <property type="match status" value="1"/>
</dbReference>
<dbReference type="InterPro" id="IPR050248">
    <property type="entry name" value="Polysacc_deacetylase_ArnD"/>
</dbReference>
<evidence type="ECO:0000259" key="2">
    <source>
        <dbReference type="PROSITE" id="PS51677"/>
    </source>
</evidence>
<keyword evidence="1" id="KW-0732">Signal</keyword>
<dbReference type="EMBL" id="WHUF01000003">
    <property type="protein sequence ID" value="MQA20412.1"/>
    <property type="molecule type" value="Genomic_DNA"/>
</dbReference>
<feature type="domain" description="NodB homology" evidence="2">
    <location>
        <begin position="119"/>
        <end position="336"/>
    </location>
</feature>
<gene>
    <name evidence="3" type="ORF">GEV01_12905</name>
</gene>
<sequence>MKAAAALTVLALAASPAMSAAGQAGANDGARELNDAARAANAHARSLNGPARRAAEAKAAGIAAAAAAAAPAASAAASATAAVAAPPASAAAVVASATAAATAGAKPQPALLHHSACKGTIYLTFDTGSQSQAGLIADTLNRHKIKATFFLANEKTVNGDYSLDPSWSAYWKARVAEGHAVGSHTFDHDVLAKDGANGTILVKPGFGAHAGKIISLTPAQYCEEIKRVDQRFVELTGKHLDPIWRAPAGRTTPRTLAAAQACGYAHVGWAPAGFSGDELSSTAYPNAVLLQKSLRDLRDGDIFVAHMGIWSRKEAWAPANLEPLISGLEQKGYCFATLREHPDYLSQFKPSSKHP</sequence>
<dbReference type="PANTHER" id="PTHR10587">
    <property type="entry name" value="GLYCOSYL TRANSFERASE-RELATED"/>
    <property type="match status" value="1"/>
</dbReference>
<comment type="caution">
    <text evidence="3">The sequence shown here is derived from an EMBL/GenBank/DDBJ whole genome shotgun (WGS) entry which is preliminary data.</text>
</comment>
<accession>A0A843SBP1</accession>
<feature type="signal peptide" evidence="1">
    <location>
        <begin position="1"/>
        <end position="20"/>
    </location>
</feature>
<dbReference type="GO" id="GO:0016810">
    <property type="term" value="F:hydrolase activity, acting on carbon-nitrogen (but not peptide) bonds"/>
    <property type="evidence" value="ECO:0007669"/>
    <property type="project" value="InterPro"/>
</dbReference>
<feature type="chain" id="PRO_5033042487" evidence="1">
    <location>
        <begin position="21"/>
        <end position="355"/>
    </location>
</feature>
<dbReference type="Gene3D" id="3.20.20.370">
    <property type="entry name" value="Glycoside hydrolase/deacetylase"/>
    <property type="match status" value="1"/>
</dbReference>